<reference evidence="1" key="1">
    <citation type="journal article" date="2020" name="Nature">
        <title>Giant virus diversity and host interactions through global metagenomics.</title>
        <authorList>
            <person name="Schulz F."/>
            <person name="Roux S."/>
            <person name="Paez-Espino D."/>
            <person name="Jungbluth S."/>
            <person name="Walsh D.A."/>
            <person name="Denef V.J."/>
            <person name="McMahon K.D."/>
            <person name="Konstantinidis K.T."/>
            <person name="Eloe-Fadrosh E.A."/>
            <person name="Kyrpides N.C."/>
            <person name="Woyke T."/>
        </authorList>
    </citation>
    <scope>NUCLEOTIDE SEQUENCE</scope>
    <source>
        <strain evidence="1">GVMAG-M-3300023184-13</strain>
    </source>
</reference>
<evidence type="ECO:0000313" key="1">
    <source>
        <dbReference type="EMBL" id="QHT81459.1"/>
    </source>
</evidence>
<sequence length="273" mass="31826">MNDNEFTNFVMSGNVRLLESYCTENIINSNKMHMLKILNDNGIEILTSKQYTYRFIDYRKIYFNKFKIPDQSTTPHYCSIKFIKNAQISILEQSDNPMNIINISNNDEIIKKIINIFAQLIHKGYQINLTMQCTFCKIFKKGAAKGFAQELAQGFEQGLKQSIAIAHKRQKIEKVEQTEKIDNKEQLTQIDNKEQPNQIDNKEQQKLTDELSKKNITSCACNRLKFSSIMKLKSIDSDLTLKYIEIIPYYIHISQPQFQIDALNMPIIIYIVD</sequence>
<proteinExistence type="predicted"/>
<dbReference type="AlphaFoldDB" id="A0A6C0HLU6"/>
<organism evidence="1">
    <name type="scientific">viral metagenome</name>
    <dbReference type="NCBI Taxonomy" id="1070528"/>
    <lineage>
        <taxon>unclassified sequences</taxon>
        <taxon>metagenomes</taxon>
        <taxon>organismal metagenomes</taxon>
    </lineage>
</organism>
<name>A0A6C0HLU6_9ZZZZ</name>
<dbReference type="EMBL" id="MN739983">
    <property type="protein sequence ID" value="QHT81459.1"/>
    <property type="molecule type" value="Genomic_DNA"/>
</dbReference>
<accession>A0A6C0HLU6</accession>
<protein>
    <submittedName>
        <fullName evidence="1">Uncharacterized protein</fullName>
    </submittedName>
</protein>